<organism evidence="1 2">
    <name type="scientific">Elysia crispata</name>
    <name type="common">lettuce slug</name>
    <dbReference type="NCBI Taxonomy" id="231223"/>
    <lineage>
        <taxon>Eukaryota</taxon>
        <taxon>Metazoa</taxon>
        <taxon>Spiralia</taxon>
        <taxon>Lophotrochozoa</taxon>
        <taxon>Mollusca</taxon>
        <taxon>Gastropoda</taxon>
        <taxon>Heterobranchia</taxon>
        <taxon>Euthyneura</taxon>
        <taxon>Panpulmonata</taxon>
        <taxon>Sacoglossa</taxon>
        <taxon>Placobranchoidea</taxon>
        <taxon>Plakobranchidae</taxon>
        <taxon>Elysia</taxon>
    </lineage>
</organism>
<dbReference type="Proteomes" id="UP001283361">
    <property type="component" value="Unassembled WGS sequence"/>
</dbReference>
<dbReference type="AlphaFoldDB" id="A0AAE0YL73"/>
<evidence type="ECO:0000313" key="1">
    <source>
        <dbReference type="EMBL" id="KAK3750041.1"/>
    </source>
</evidence>
<sequence length="141" mass="15754">MLHKESRKVNDSEQTLNYFKFRVGDSCHAKAFSTKSEKSPKWEPAVITKVFGTRSCNLEVCPSGPTWRRHIEQLQRRFSRCDDNADPGELPEESSCGRLTNLLDVAVTATIIIACGSNRCLPAVSTRGSQCSRKPPSRLNL</sequence>
<gene>
    <name evidence="1" type="ORF">RRG08_027364</name>
</gene>
<comment type="caution">
    <text evidence="1">The sequence shown here is derived from an EMBL/GenBank/DDBJ whole genome shotgun (WGS) entry which is preliminary data.</text>
</comment>
<proteinExistence type="predicted"/>
<evidence type="ECO:0000313" key="2">
    <source>
        <dbReference type="Proteomes" id="UP001283361"/>
    </source>
</evidence>
<name>A0AAE0YL73_9GAST</name>
<keyword evidence="2" id="KW-1185">Reference proteome</keyword>
<dbReference type="EMBL" id="JAWDGP010005911">
    <property type="protein sequence ID" value="KAK3750041.1"/>
    <property type="molecule type" value="Genomic_DNA"/>
</dbReference>
<protein>
    <submittedName>
        <fullName evidence="1">Uncharacterized protein</fullName>
    </submittedName>
</protein>
<accession>A0AAE0YL73</accession>
<reference evidence="1" key="1">
    <citation type="journal article" date="2023" name="G3 (Bethesda)">
        <title>A reference genome for the long-term kleptoplast-retaining sea slug Elysia crispata morphotype clarki.</title>
        <authorList>
            <person name="Eastman K.E."/>
            <person name="Pendleton A.L."/>
            <person name="Shaikh M.A."/>
            <person name="Suttiyut T."/>
            <person name="Ogas R."/>
            <person name="Tomko P."/>
            <person name="Gavelis G."/>
            <person name="Widhalm J.R."/>
            <person name="Wisecaver J.H."/>
        </authorList>
    </citation>
    <scope>NUCLEOTIDE SEQUENCE</scope>
    <source>
        <strain evidence="1">ECLA1</strain>
    </source>
</reference>